<keyword evidence="8 12" id="KW-1133">Transmembrane helix</keyword>
<feature type="transmembrane region" description="Helical" evidence="12">
    <location>
        <begin position="304"/>
        <end position="323"/>
    </location>
</feature>
<feature type="transmembrane region" description="Helical" evidence="12">
    <location>
        <begin position="183"/>
        <end position="206"/>
    </location>
</feature>
<evidence type="ECO:0000256" key="4">
    <source>
        <dbReference type="ARBA" id="ARBA00022692"/>
    </source>
</evidence>
<dbReference type="GO" id="GO:0004222">
    <property type="term" value="F:metalloendopeptidase activity"/>
    <property type="evidence" value="ECO:0007669"/>
    <property type="project" value="InterPro"/>
</dbReference>
<dbReference type="GeneID" id="93771388"/>
<dbReference type="InterPro" id="IPR001915">
    <property type="entry name" value="Peptidase_M48"/>
</dbReference>
<sequence>MQCANCGNQIDPANGACGCGTSMPQAAGADVPGQRPAQPISVPPHHAPSVPPLQPAPPVQRLFTRPPGYPTFVSWIVTGMFRNRRGAIGAFIAAWFNLPLAVFVGGLGVVYGGIAGYFGGFTRGNDVGPEFLMEVPVLGSVLSGSVLQVGGLLGLLVGVVLGALAGFFGGLFVPWALVTTEPVFAAGYFVAQIIVAVLLGLLYTVYGVATEGWRLRAAGCREPSRRERELLLPILVDCAMRLQLNGHPKLLVDDSREANAVCGTRHIVISCGLLDEFDYDPEPIAAVLCHELTHWRNADPVSGLFIRGLGLPLYLAYVFVTWLRRTFRHPLLSLVLGLGSWPLLLTVRYFVMPMQAAGGRAAEYLADQGAIWTGHHTGLRQVLSRFQRSFDGARDGWERAVRATHPPNELRLEHAEAPGVDYPLPDRDSPARPLPVVVSSSHSRD</sequence>
<protein>
    <submittedName>
        <fullName evidence="14">Zn-dependent protease with chaperone function</fullName>
    </submittedName>
</protein>
<dbReference type="Pfam" id="PF01435">
    <property type="entry name" value="Peptidase_M48"/>
    <property type="match status" value="1"/>
</dbReference>
<keyword evidence="9" id="KW-0482">Metalloprotease</keyword>
<dbReference type="RefSeq" id="WP_016813740.1">
    <property type="nucleotide sequence ID" value="NZ_BOQM01000004.1"/>
</dbReference>
<evidence type="ECO:0000256" key="12">
    <source>
        <dbReference type="SAM" id="Phobius"/>
    </source>
</evidence>
<gene>
    <name evidence="14" type="ORF">FB564_2138</name>
</gene>
<feature type="region of interest" description="Disordered" evidence="11">
    <location>
        <begin position="28"/>
        <end position="48"/>
    </location>
</feature>
<feature type="domain" description="Peptidase M48" evidence="13">
    <location>
        <begin position="240"/>
        <end position="417"/>
    </location>
</feature>
<keyword evidence="6" id="KW-0378">Hydrolase</keyword>
<dbReference type="GO" id="GO:0006508">
    <property type="term" value="P:proteolysis"/>
    <property type="evidence" value="ECO:0007669"/>
    <property type="project" value="UniProtKB-KW"/>
</dbReference>
<name>A0A542XMC4_SALAC</name>
<comment type="caution">
    <text evidence="14">The sequence shown here is derived from an EMBL/GenBank/DDBJ whole genome shotgun (WGS) entry which is preliminary data.</text>
</comment>
<evidence type="ECO:0000259" key="13">
    <source>
        <dbReference type="Pfam" id="PF01435"/>
    </source>
</evidence>
<evidence type="ECO:0000256" key="9">
    <source>
        <dbReference type="ARBA" id="ARBA00023049"/>
    </source>
</evidence>
<dbReference type="Proteomes" id="UP000315983">
    <property type="component" value="Unassembled WGS sequence"/>
</dbReference>
<evidence type="ECO:0000256" key="2">
    <source>
        <dbReference type="ARBA" id="ARBA00022475"/>
    </source>
</evidence>
<evidence type="ECO:0000256" key="1">
    <source>
        <dbReference type="ARBA" id="ARBA00001947"/>
    </source>
</evidence>
<evidence type="ECO:0000256" key="3">
    <source>
        <dbReference type="ARBA" id="ARBA00022670"/>
    </source>
</evidence>
<feature type="region of interest" description="Disordered" evidence="11">
    <location>
        <begin position="408"/>
        <end position="445"/>
    </location>
</feature>
<feature type="transmembrane region" description="Helical" evidence="12">
    <location>
        <begin position="88"/>
        <end position="111"/>
    </location>
</feature>
<keyword evidence="5" id="KW-0479">Metal-binding</keyword>
<dbReference type="PANTHER" id="PTHR43221:SF2">
    <property type="entry name" value="PROTEASE HTPX HOMOLOG"/>
    <property type="match status" value="1"/>
</dbReference>
<feature type="transmembrane region" description="Helical" evidence="12">
    <location>
        <begin position="329"/>
        <end position="351"/>
    </location>
</feature>
<evidence type="ECO:0000256" key="8">
    <source>
        <dbReference type="ARBA" id="ARBA00022989"/>
    </source>
</evidence>
<accession>A0A542XMC4</accession>
<dbReference type="EMBL" id="VFOL01000001">
    <property type="protein sequence ID" value="TQL36996.1"/>
    <property type="molecule type" value="Genomic_DNA"/>
</dbReference>
<evidence type="ECO:0000313" key="15">
    <source>
        <dbReference type="Proteomes" id="UP000315983"/>
    </source>
</evidence>
<reference evidence="14 15" key="1">
    <citation type="submission" date="2019-06" db="EMBL/GenBank/DDBJ databases">
        <title>Sequencing the genomes of 1000 actinobacteria strains.</title>
        <authorList>
            <person name="Klenk H.-P."/>
        </authorList>
    </citation>
    <scope>NUCLEOTIDE SEQUENCE [LARGE SCALE GENOMIC DNA]</scope>
    <source>
        <strain evidence="14 15">DSM 44819</strain>
    </source>
</reference>
<keyword evidence="10 12" id="KW-0472">Membrane</keyword>
<evidence type="ECO:0000256" key="11">
    <source>
        <dbReference type="SAM" id="MobiDB-lite"/>
    </source>
</evidence>
<dbReference type="AlphaFoldDB" id="A0A542XMC4"/>
<dbReference type="Gene3D" id="3.30.2010.10">
    <property type="entry name" value="Metalloproteases ('zincins'), catalytic domain"/>
    <property type="match status" value="1"/>
</dbReference>
<evidence type="ECO:0000256" key="6">
    <source>
        <dbReference type="ARBA" id="ARBA00022801"/>
    </source>
</evidence>
<proteinExistence type="predicted"/>
<comment type="cofactor">
    <cofactor evidence="1">
        <name>Zn(2+)</name>
        <dbReference type="ChEBI" id="CHEBI:29105"/>
    </cofactor>
</comment>
<evidence type="ECO:0000256" key="10">
    <source>
        <dbReference type="ARBA" id="ARBA00023136"/>
    </source>
</evidence>
<evidence type="ECO:0000256" key="5">
    <source>
        <dbReference type="ARBA" id="ARBA00022723"/>
    </source>
</evidence>
<dbReference type="GO" id="GO:0046872">
    <property type="term" value="F:metal ion binding"/>
    <property type="evidence" value="ECO:0007669"/>
    <property type="project" value="UniProtKB-KW"/>
</dbReference>
<keyword evidence="4 12" id="KW-0812">Transmembrane</keyword>
<keyword evidence="7" id="KW-0862">Zinc</keyword>
<keyword evidence="3 14" id="KW-0645">Protease</keyword>
<dbReference type="InterPro" id="IPR050083">
    <property type="entry name" value="HtpX_protease"/>
</dbReference>
<keyword evidence="2" id="KW-1003">Cell membrane</keyword>
<dbReference type="PANTHER" id="PTHR43221">
    <property type="entry name" value="PROTEASE HTPX"/>
    <property type="match status" value="1"/>
</dbReference>
<evidence type="ECO:0000313" key="14">
    <source>
        <dbReference type="EMBL" id="TQL36996.1"/>
    </source>
</evidence>
<feature type="transmembrane region" description="Helical" evidence="12">
    <location>
        <begin position="156"/>
        <end position="177"/>
    </location>
</feature>
<evidence type="ECO:0000256" key="7">
    <source>
        <dbReference type="ARBA" id="ARBA00022833"/>
    </source>
</evidence>
<organism evidence="14 15">
    <name type="scientific">Salinispora arenicola</name>
    <dbReference type="NCBI Taxonomy" id="168697"/>
    <lineage>
        <taxon>Bacteria</taxon>
        <taxon>Bacillati</taxon>
        <taxon>Actinomycetota</taxon>
        <taxon>Actinomycetes</taxon>
        <taxon>Micromonosporales</taxon>
        <taxon>Micromonosporaceae</taxon>
        <taxon>Salinispora</taxon>
    </lineage>
</organism>